<dbReference type="SUPFAM" id="SSF160631">
    <property type="entry name" value="SMI1/KNR4-like"/>
    <property type="match status" value="1"/>
</dbReference>
<dbReference type="PANTHER" id="PTHR47432:SF1">
    <property type="entry name" value="CELL WALL ASSEMBLY REGULATOR SMI1"/>
    <property type="match status" value="1"/>
</dbReference>
<gene>
    <name evidence="2" type="ORF">GCM10010412_093240</name>
</gene>
<name>A0ABP6FSH9_9ACTN</name>
<dbReference type="PANTHER" id="PTHR47432">
    <property type="entry name" value="CELL WALL ASSEMBLY REGULATOR SMI1"/>
    <property type="match status" value="1"/>
</dbReference>
<dbReference type="InterPro" id="IPR037883">
    <property type="entry name" value="Knr4/Smi1-like_sf"/>
</dbReference>
<dbReference type="EMBL" id="BAAATE010000049">
    <property type="protein sequence ID" value="GAA2697935.1"/>
    <property type="molecule type" value="Genomic_DNA"/>
</dbReference>
<dbReference type="SUPFAM" id="SSF52058">
    <property type="entry name" value="L domain-like"/>
    <property type="match status" value="1"/>
</dbReference>
<comment type="caution">
    <text evidence="2">The sequence shown here is derived from an EMBL/GenBank/DDBJ whole genome shotgun (WGS) entry which is preliminary data.</text>
</comment>
<sequence length="561" mass="61141">MSVRRGNGDHGRNATALRERLGIRMASNQNVETAGLLQRMALSMSKGAPQGYRRACLSAHVDRYGVSAAVTNVLASGRARPGPQDFRKQLSKLYDLDKTGADELGVELAVDPTGRFEAVISRALISQPGTVPGTDRCLYVLRPDVLPPDAGADQPGPSNATWSGDPEEAVRLLGRYLKKRAEIFELPEGDLEWMPAPLEAAEIDALEQALGFGLPGDLRALYAVADGDGGDDGARLMDRHLWFDLERLVARYHSDPWWVAGSSWRNHHLHAVRHDAIPYGIVRRSTRRPGWIPFAETTGGDFLAVDLDPAEGGRPGQVIRVGRNYDDGPVYVADSMTTLLRLQLEALERGEYECDVENGELWIKTASLPDRRPSALRHSSVQEAAASLDDVQELVATGETDLEPLRAARRLLRVRLSDAASVGLAALCGVPLESLELDLGSVDLAPLAEHPTLRTVTVKTAAPLSLAPLRSCPQLYGLDLSHASVRDIEVLAEMKGLLYLSLRYEQWLELWECTDSLPSLVVPVLAGTTTPGKLAEWAARFGDGSESHDVQYYSGQLMASE</sequence>
<keyword evidence="3" id="KW-1185">Reference proteome</keyword>
<evidence type="ECO:0000313" key="2">
    <source>
        <dbReference type="EMBL" id="GAA2697935.1"/>
    </source>
</evidence>
<organism evidence="2 3">
    <name type="scientific">Nonomuraea recticatena</name>
    <dbReference type="NCBI Taxonomy" id="46178"/>
    <lineage>
        <taxon>Bacteria</taxon>
        <taxon>Bacillati</taxon>
        <taxon>Actinomycetota</taxon>
        <taxon>Actinomycetes</taxon>
        <taxon>Streptosporangiales</taxon>
        <taxon>Streptosporangiaceae</taxon>
        <taxon>Nonomuraea</taxon>
    </lineage>
</organism>
<reference evidence="3" key="1">
    <citation type="journal article" date="2019" name="Int. J. Syst. Evol. Microbiol.">
        <title>The Global Catalogue of Microorganisms (GCM) 10K type strain sequencing project: providing services to taxonomists for standard genome sequencing and annotation.</title>
        <authorList>
            <consortium name="The Broad Institute Genomics Platform"/>
            <consortium name="The Broad Institute Genome Sequencing Center for Infectious Disease"/>
            <person name="Wu L."/>
            <person name="Ma J."/>
        </authorList>
    </citation>
    <scope>NUCLEOTIDE SEQUENCE [LARGE SCALE GENOMIC DNA]</scope>
    <source>
        <strain evidence="3">JCM 6835</strain>
    </source>
</reference>
<dbReference type="InterPro" id="IPR018958">
    <property type="entry name" value="Knr4/Smi1-like_dom"/>
</dbReference>
<accession>A0ABP6FSH9</accession>
<evidence type="ECO:0000313" key="3">
    <source>
        <dbReference type="Proteomes" id="UP001501666"/>
    </source>
</evidence>
<dbReference type="InterPro" id="IPR051873">
    <property type="entry name" value="KNR4/SMI1_regulator"/>
</dbReference>
<dbReference type="Proteomes" id="UP001501666">
    <property type="component" value="Unassembled WGS sequence"/>
</dbReference>
<dbReference type="Gene3D" id="3.80.10.10">
    <property type="entry name" value="Ribonuclease Inhibitor"/>
    <property type="match status" value="1"/>
</dbReference>
<feature type="domain" description="Knr4/Smi1-like" evidence="1">
    <location>
        <begin position="197"/>
        <end position="342"/>
    </location>
</feature>
<protein>
    <recommendedName>
        <fullName evidence="1">Knr4/Smi1-like domain-containing protein</fullName>
    </recommendedName>
</protein>
<dbReference type="Pfam" id="PF09346">
    <property type="entry name" value="SMI1_KNR4"/>
    <property type="match status" value="1"/>
</dbReference>
<evidence type="ECO:0000259" key="1">
    <source>
        <dbReference type="SMART" id="SM00860"/>
    </source>
</evidence>
<dbReference type="InterPro" id="IPR032675">
    <property type="entry name" value="LRR_dom_sf"/>
</dbReference>
<dbReference type="SMART" id="SM00860">
    <property type="entry name" value="SMI1_KNR4"/>
    <property type="match status" value="1"/>
</dbReference>
<proteinExistence type="predicted"/>